<dbReference type="GO" id="GO:0003677">
    <property type="term" value="F:DNA binding"/>
    <property type="evidence" value="ECO:0007669"/>
    <property type="project" value="InterPro"/>
</dbReference>
<feature type="domain" description="Helicase/UvrB N-terminal" evidence="2">
    <location>
        <begin position="241"/>
        <end position="359"/>
    </location>
</feature>
<dbReference type="SUPFAM" id="SSF56024">
    <property type="entry name" value="Phospholipase D/nuclease"/>
    <property type="match status" value="1"/>
</dbReference>
<feature type="region of interest" description="Disordered" evidence="1">
    <location>
        <begin position="360"/>
        <end position="388"/>
    </location>
</feature>
<feature type="compositionally biased region" description="Polar residues" evidence="1">
    <location>
        <begin position="378"/>
        <end position="388"/>
    </location>
</feature>
<dbReference type="RefSeq" id="WP_068264213.1">
    <property type="nucleotide sequence ID" value="NZ_LWSK01000057.1"/>
</dbReference>
<dbReference type="EMBL" id="VRLW01000001">
    <property type="protein sequence ID" value="KAA1258014.1"/>
    <property type="molecule type" value="Genomic_DNA"/>
</dbReference>
<dbReference type="AlphaFoldDB" id="A0A5B1CFD3"/>
<gene>
    <name evidence="4" type="ORF">LF1_05050</name>
</gene>
<dbReference type="Gene3D" id="3.30.870.10">
    <property type="entry name" value="Endonuclease Chain A"/>
    <property type="match status" value="1"/>
</dbReference>
<feature type="domain" description="Phospholipase D-like" evidence="3">
    <location>
        <begin position="36"/>
        <end position="185"/>
    </location>
</feature>
<evidence type="ECO:0008006" key="6">
    <source>
        <dbReference type="Google" id="ProtNLM"/>
    </source>
</evidence>
<dbReference type="Pfam" id="PF13091">
    <property type="entry name" value="PLDc_2"/>
    <property type="match status" value="1"/>
</dbReference>
<dbReference type="GO" id="GO:0016787">
    <property type="term" value="F:hydrolase activity"/>
    <property type="evidence" value="ECO:0007669"/>
    <property type="project" value="InterPro"/>
</dbReference>
<dbReference type="InterPro" id="IPR006935">
    <property type="entry name" value="Helicase/UvrB_N"/>
</dbReference>
<dbReference type="InterPro" id="IPR025202">
    <property type="entry name" value="PLD-like_dom"/>
</dbReference>
<comment type="caution">
    <text evidence="4">The sequence shown here is derived from an EMBL/GenBank/DDBJ whole genome shotgun (WGS) entry which is preliminary data.</text>
</comment>
<evidence type="ECO:0000313" key="4">
    <source>
        <dbReference type="EMBL" id="KAA1258014.1"/>
    </source>
</evidence>
<accession>A0A5B1CFD3</accession>
<evidence type="ECO:0000259" key="2">
    <source>
        <dbReference type="Pfam" id="PF04851"/>
    </source>
</evidence>
<evidence type="ECO:0000256" key="1">
    <source>
        <dbReference type="SAM" id="MobiDB-lite"/>
    </source>
</evidence>
<dbReference type="SUPFAM" id="SSF52540">
    <property type="entry name" value="P-loop containing nucleoside triphosphate hydrolases"/>
    <property type="match status" value="1"/>
</dbReference>
<proteinExistence type="predicted"/>
<dbReference type="InterPro" id="IPR027417">
    <property type="entry name" value="P-loop_NTPase"/>
</dbReference>
<name>A0A5B1CFD3_9BACT</name>
<keyword evidence="5" id="KW-1185">Reference proteome</keyword>
<evidence type="ECO:0000313" key="5">
    <source>
        <dbReference type="Proteomes" id="UP000322699"/>
    </source>
</evidence>
<organism evidence="4 5">
    <name type="scientific">Rubripirellula obstinata</name>
    <dbReference type="NCBI Taxonomy" id="406547"/>
    <lineage>
        <taxon>Bacteria</taxon>
        <taxon>Pseudomonadati</taxon>
        <taxon>Planctomycetota</taxon>
        <taxon>Planctomycetia</taxon>
        <taxon>Pirellulales</taxon>
        <taxon>Pirellulaceae</taxon>
        <taxon>Rubripirellula</taxon>
    </lineage>
</organism>
<dbReference type="OrthoDB" id="9814088at2"/>
<dbReference type="Proteomes" id="UP000322699">
    <property type="component" value="Unassembled WGS sequence"/>
</dbReference>
<evidence type="ECO:0000259" key="3">
    <source>
        <dbReference type="Pfam" id="PF13091"/>
    </source>
</evidence>
<protein>
    <recommendedName>
        <fullName evidence="6">Helicase ATP-binding domain-containing protein</fullName>
    </recommendedName>
</protein>
<dbReference type="Gene3D" id="3.40.50.300">
    <property type="entry name" value="P-loop containing nucleotide triphosphate hydrolases"/>
    <property type="match status" value="1"/>
</dbReference>
<reference evidence="4 5" key="1">
    <citation type="submission" date="2019-08" db="EMBL/GenBank/DDBJ databases">
        <title>Deep-cultivation of Planctomycetes and their phenomic and genomic characterization uncovers novel biology.</title>
        <authorList>
            <person name="Wiegand S."/>
            <person name="Jogler M."/>
            <person name="Boedeker C."/>
            <person name="Pinto D."/>
            <person name="Vollmers J."/>
            <person name="Rivas-Marin E."/>
            <person name="Kohn T."/>
            <person name="Peeters S.H."/>
            <person name="Heuer A."/>
            <person name="Rast P."/>
            <person name="Oberbeckmann S."/>
            <person name="Bunk B."/>
            <person name="Jeske O."/>
            <person name="Meyerdierks A."/>
            <person name="Storesund J.E."/>
            <person name="Kallscheuer N."/>
            <person name="Luecker S."/>
            <person name="Lage O.M."/>
            <person name="Pohl T."/>
            <person name="Merkel B.J."/>
            <person name="Hornburger P."/>
            <person name="Mueller R.-W."/>
            <person name="Bruemmer F."/>
            <person name="Labrenz M."/>
            <person name="Spormann A.M."/>
            <person name="Op Den Camp H."/>
            <person name="Overmann J."/>
            <person name="Amann R."/>
            <person name="Jetten M.S.M."/>
            <person name="Mascher T."/>
            <person name="Medema M.H."/>
            <person name="Devos D.P."/>
            <person name="Kaster A.-K."/>
            <person name="Ovreas L."/>
            <person name="Rohde M."/>
            <person name="Galperin M.Y."/>
            <person name="Jogler C."/>
        </authorList>
    </citation>
    <scope>NUCLEOTIDE SEQUENCE [LARGE SCALE GENOMIC DNA]</scope>
    <source>
        <strain evidence="4 5">LF1</strain>
    </source>
</reference>
<dbReference type="GO" id="GO:0005524">
    <property type="term" value="F:ATP binding"/>
    <property type="evidence" value="ECO:0007669"/>
    <property type="project" value="InterPro"/>
</dbReference>
<sequence length="388" mass="44574">MPKRTSQTGSELFIVDNSEEDWKALRYLRDWCDLSKSIDIATGYFEIGSLLALDDQWQKVDKIRILMGDEVSRRTKKAFQQALAQVQQRLDNSLEQEKEQNDFLAGTPAIVEAIRSGKIECRVYRKDKFHAKCYLTHARQEVIGSFGLVGSSNFTYPGLTENIELNVQVTGSPVNVLQEWYDQHWEDAEDVSEDILKTIERHTRDFTPFEIYARSLQEFFRGHELTAGEWERQESKIFKILAQYQREGYQGLLKRASRHNGAFLCDGVGLGKTFVGLMLIERLIKHDRKKVALFVPKAARDAVWTSTLKKYLPELFGRFNNLEIFNHTDLLRDSMQEDLTSVADRADVILIDEAHHFRNTGTKGDDPGQRRSRYGGCMTSSVTKPCSC</sequence>
<dbReference type="Pfam" id="PF04851">
    <property type="entry name" value="ResIII"/>
    <property type="match status" value="1"/>
</dbReference>